<name>A0A1E5WKC2_9POAL</name>
<dbReference type="AlphaFoldDB" id="A0A1E5WKC2"/>
<dbReference type="Proteomes" id="UP000095767">
    <property type="component" value="Unassembled WGS sequence"/>
</dbReference>
<organism evidence="2 3">
    <name type="scientific">Dichanthelium oligosanthes</name>
    <dbReference type="NCBI Taxonomy" id="888268"/>
    <lineage>
        <taxon>Eukaryota</taxon>
        <taxon>Viridiplantae</taxon>
        <taxon>Streptophyta</taxon>
        <taxon>Embryophyta</taxon>
        <taxon>Tracheophyta</taxon>
        <taxon>Spermatophyta</taxon>
        <taxon>Magnoliopsida</taxon>
        <taxon>Liliopsida</taxon>
        <taxon>Poales</taxon>
        <taxon>Poaceae</taxon>
        <taxon>PACMAD clade</taxon>
        <taxon>Panicoideae</taxon>
        <taxon>Panicodae</taxon>
        <taxon>Paniceae</taxon>
        <taxon>Dichantheliinae</taxon>
        <taxon>Dichanthelium</taxon>
    </lineage>
</organism>
<gene>
    <name evidence="2" type="ORF">BAE44_0001113</name>
</gene>
<dbReference type="EMBL" id="LWDX02003885">
    <property type="protein sequence ID" value="OEL37871.1"/>
    <property type="molecule type" value="Genomic_DNA"/>
</dbReference>
<feature type="region of interest" description="Disordered" evidence="1">
    <location>
        <begin position="1"/>
        <end position="33"/>
    </location>
</feature>
<comment type="caution">
    <text evidence="2">The sequence shown here is derived from an EMBL/GenBank/DDBJ whole genome shotgun (WGS) entry which is preliminary data.</text>
</comment>
<evidence type="ECO:0000256" key="1">
    <source>
        <dbReference type="SAM" id="MobiDB-lite"/>
    </source>
</evidence>
<keyword evidence="3" id="KW-1185">Reference proteome</keyword>
<proteinExistence type="predicted"/>
<protein>
    <submittedName>
        <fullName evidence="2">Uncharacterized protein</fullName>
    </submittedName>
</protein>
<accession>A0A1E5WKC2</accession>
<evidence type="ECO:0000313" key="3">
    <source>
        <dbReference type="Proteomes" id="UP000095767"/>
    </source>
</evidence>
<feature type="region of interest" description="Disordered" evidence="1">
    <location>
        <begin position="61"/>
        <end position="85"/>
    </location>
</feature>
<dbReference type="OrthoDB" id="716078at2759"/>
<sequence>MNMNYHRTHSEHVTEVAGSPCHDGGAAGVQHHTAVHKESFKEVDGDCYTRRGHNNNHALQQQRVHRHHHGYDNHSRHSGGGSHRHETYEEVYAKQGSSPARLAPHLEQQPPHDLSMLAHPCFNFDQNLIP</sequence>
<reference evidence="2 3" key="1">
    <citation type="submission" date="2016-09" db="EMBL/GenBank/DDBJ databases">
        <title>The draft genome of Dichanthelium oligosanthes: A C3 panicoid grass species.</title>
        <authorList>
            <person name="Studer A.J."/>
            <person name="Schnable J.C."/>
            <person name="Brutnell T.P."/>
        </authorList>
    </citation>
    <scope>NUCLEOTIDE SEQUENCE [LARGE SCALE GENOMIC DNA]</scope>
    <source>
        <strain evidence="3">cv. Kellogg 1175</strain>
        <tissue evidence="2">Leaf</tissue>
    </source>
</reference>
<evidence type="ECO:0000313" key="2">
    <source>
        <dbReference type="EMBL" id="OEL37871.1"/>
    </source>
</evidence>